<reference evidence="7" key="6">
    <citation type="submission" date="2020-01" db="EMBL/GenBank/DDBJ databases">
        <title>Bacteria Cultured from War Wounds Associated with the Conflict in Eastern Ukraine.</title>
        <authorList>
            <person name="Snesrud E."/>
            <person name="Galac M.R."/>
            <person name="Mc Gann P."/>
            <person name="Valentine K."/>
            <person name="Viacheslav K."/>
        </authorList>
    </citation>
    <scope>NUCLEOTIDE SEQUENCE</scope>
    <source>
        <strain evidence="7">VNMU148</strain>
    </source>
</reference>
<evidence type="ECO:0000313" key="11">
    <source>
        <dbReference type="Proteomes" id="UP000194857"/>
    </source>
</evidence>
<comment type="similarity">
    <text evidence="1">Belongs to the LysR transcriptional regulatory family.</text>
</comment>
<reference evidence="6" key="2">
    <citation type="submission" date="2015-06" db="EMBL/GenBank/DDBJ databases">
        <authorList>
            <person name="Radhakrishnan R."/>
            <person name="Underwood A."/>
            <person name="Al-Shahib A."/>
        </authorList>
    </citation>
    <scope>NUCLEOTIDE SEQUENCE</scope>
    <source>
        <strain evidence="6">P19_London_7_VIM_2_05_10</strain>
    </source>
</reference>
<dbReference type="SUPFAM" id="SSF46785">
    <property type="entry name" value="Winged helix' DNA-binding domain"/>
    <property type="match status" value="1"/>
</dbReference>
<dbReference type="Gene3D" id="3.40.190.290">
    <property type="match status" value="1"/>
</dbReference>
<evidence type="ECO:0000259" key="5">
    <source>
        <dbReference type="PROSITE" id="PS50931"/>
    </source>
</evidence>
<name>A0A0C7AGD3_PSEAI</name>
<dbReference type="Proteomes" id="UP000284767">
    <property type="component" value="Unassembled WGS sequence"/>
</dbReference>
<dbReference type="SUPFAM" id="SSF53850">
    <property type="entry name" value="Periplasmic binding protein-like II"/>
    <property type="match status" value="1"/>
</dbReference>
<reference evidence="10" key="1">
    <citation type="submission" date="2015-06" db="EMBL/GenBank/DDBJ databases">
        <authorList>
            <person name="Radhakrishnan Rajesh"/>
            <person name="Underwood Anthony"/>
            <person name="Al-Shahib Ali"/>
        </authorList>
    </citation>
    <scope>NUCLEOTIDE SEQUENCE [LARGE SCALE GENOMIC DNA]</scope>
    <source>
        <strain evidence="10">P19_London_7_VIM_2_05_10</strain>
    </source>
</reference>
<evidence type="ECO:0000313" key="9">
    <source>
        <dbReference type="EMBL" id="RPM05849.1"/>
    </source>
</evidence>
<dbReference type="Pfam" id="PF03466">
    <property type="entry name" value="LysR_substrate"/>
    <property type="match status" value="1"/>
</dbReference>
<dbReference type="EMBL" id="NSNE01000023">
    <property type="protein sequence ID" value="RPM05849.1"/>
    <property type="molecule type" value="Genomic_DNA"/>
</dbReference>
<evidence type="ECO:0000256" key="4">
    <source>
        <dbReference type="ARBA" id="ARBA00023163"/>
    </source>
</evidence>
<dbReference type="PROSITE" id="PS50931">
    <property type="entry name" value="HTH_LYSR"/>
    <property type="match status" value="1"/>
</dbReference>
<dbReference type="InterPro" id="IPR036388">
    <property type="entry name" value="WH-like_DNA-bd_sf"/>
</dbReference>
<dbReference type="GO" id="GO:0043565">
    <property type="term" value="F:sequence-specific DNA binding"/>
    <property type="evidence" value="ECO:0007669"/>
    <property type="project" value="TreeGrafter"/>
</dbReference>
<dbReference type="Pfam" id="PF00126">
    <property type="entry name" value="HTH_1"/>
    <property type="match status" value="1"/>
</dbReference>
<dbReference type="Proteomes" id="UP000194857">
    <property type="component" value="Unassembled WGS sequence"/>
</dbReference>
<dbReference type="RefSeq" id="WP_003119152.1">
    <property type="nucleotide sequence ID" value="NZ_AP024513.1"/>
</dbReference>
<dbReference type="PANTHER" id="PTHR30537">
    <property type="entry name" value="HTH-TYPE TRANSCRIPTIONAL REGULATOR"/>
    <property type="match status" value="1"/>
</dbReference>
<proteinExistence type="inferred from homology"/>
<dbReference type="PANTHER" id="PTHR30537:SF31">
    <property type="entry name" value="TRANSCRIPTIONAL REGULATOR, LYSR FAMILY"/>
    <property type="match status" value="1"/>
</dbReference>
<dbReference type="Gene3D" id="1.10.10.10">
    <property type="entry name" value="Winged helix-like DNA-binding domain superfamily/Winged helix DNA-binding domain"/>
    <property type="match status" value="1"/>
</dbReference>
<accession>A0A1S1BUA4</accession>
<evidence type="ECO:0000256" key="1">
    <source>
        <dbReference type="ARBA" id="ARBA00009437"/>
    </source>
</evidence>
<evidence type="ECO:0000313" key="8">
    <source>
        <dbReference type="EMBL" id="OTI55984.1"/>
    </source>
</evidence>
<accession>A0A0C7AGD3</accession>
<dbReference type="InterPro" id="IPR005119">
    <property type="entry name" value="LysR_subst-bd"/>
</dbReference>
<evidence type="ECO:0000313" key="10">
    <source>
        <dbReference type="Proteomes" id="UP000045039"/>
    </source>
</evidence>
<keyword evidence="3" id="KW-0238">DNA-binding</keyword>
<reference evidence="8 11" key="3">
    <citation type="submission" date="2017-05" db="EMBL/GenBank/DDBJ databases">
        <authorList>
            <person name="Song R."/>
            <person name="Chenine A.L."/>
            <person name="Ruprecht R.M."/>
        </authorList>
    </citation>
    <scope>NUCLEOTIDE SEQUENCE [LARGE SCALE GENOMIC DNA]</scope>
    <source>
        <strain evidence="8 11">S567_C10_BS</strain>
    </source>
</reference>
<evidence type="ECO:0000313" key="6">
    <source>
        <dbReference type="EMBL" id="CRO74805.1"/>
    </source>
</evidence>
<dbReference type="FunFam" id="1.10.10.10:FF:000001">
    <property type="entry name" value="LysR family transcriptional regulator"/>
    <property type="match status" value="1"/>
</dbReference>
<dbReference type="GO" id="GO:0006351">
    <property type="term" value="P:DNA-templated transcription"/>
    <property type="evidence" value="ECO:0007669"/>
    <property type="project" value="TreeGrafter"/>
</dbReference>
<dbReference type="Proteomes" id="UP000045039">
    <property type="component" value="Unassembled WGS sequence"/>
</dbReference>
<feature type="domain" description="HTH lysR-type" evidence="5">
    <location>
        <begin position="3"/>
        <end position="60"/>
    </location>
</feature>
<protein>
    <submittedName>
        <fullName evidence="6 8">Transcriptional regulator</fullName>
    </submittedName>
    <submittedName>
        <fullName evidence="7">LysR family transcriptional regulator</fullName>
    </submittedName>
</protein>
<dbReference type="EMBL" id="NFFZ01000024">
    <property type="protein sequence ID" value="OTI55984.1"/>
    <property type="molecule type" value="Genomic_DNA"/>
</dbReference>
<dbReference type="EMBL" id="WXZT01000039">
    <property type="protein sequence ID" value="MZZ17019.1"/>
    <property type="molecule type" value="Genomic_DNA"/>
</dbReference>
<dbReference type="Proteomes" id="UP000644192">
    <property type="component" value="Unassembled WGS sequence"/>
</dbReference>
<sequence>MPHDLNDLYYFAKVVECGGFAAAGRETGIPKSRLSRRIAELEERLQVRLLHRTTRKLALTEVGERYLQHCRNLLLEAEMAEQVIAELSVEPRGRLRLSAPVAMASSNLADLLPRFLERHPQVQLEILLTNRRVDLLNEGVDVALRVRELGDEDPALVCRRLAPATTQILAAPSLIAGRRLEHPEDLEDLPFLGAIHNDRKVHATLIGPDGSRYQLEREPRLGVDDFVLRKKAAVAGLGVTLLPEGYCDRELADGSLVRILPQWTLPKSTMQAAYLPRSSQIPAIRALIDFLVEALQRPSGETGPAYRRARE</sequence>
<dbReference type="InterPro" id="IPR036390">
    <property type="entry name" value="WH_DNA-bd_sf"/>
</dbReference>
<dbReference type="GO" id="GO:0003700">
    <property type="term" value="F:DNA-binding transcription factor activity"/>
    <property type="evidence" value="ECO:0007669"/>
    <property type="project" value="InterPro"/>
</dbReference>
<evidence type="ECO:0000256" key="3">
    <source>
        <dbReference type="ARBA" id="ARBA00023125"/>
    </source>
</evidence>
<comment type="caution">
    <text evidence="8">The sequence shown here is derived from an EMBL/GenBank/DDBJ whole genome shotgun (WGS) entry which is preliminary data.</text>
</comment>
<evidence type="ECO:0000313" key="12">
    <source>
        <dbReference type="Proteomes" id="UP000284767"/>
    </source>
</evidence>
<keyword evidence="2" id="KW-0805">Transcription regulation</keyword>
<evidence type="ECO:0000256" key="2">
    <source>
        <dbReference type="ARBA" id="ARBA00023015"/>
    </source>
</evidence>
<organism evidence="8 11">
    <name type="scientific">Pseudomonas aeruginosa</name>
    <dbReference type="NCBI Taxonomy" id="287"/>
    <lineage>
        <taxon>Bacteria</taxon>
        <taxon>Pseudomonadati</taxon>
        <taxon>Pseudomonadota</taxon>
        <taxon>Gammaproteobacteria</taxon>
        <taxon>Pseudomonadales</taxon>
        <taxon>Pseudomonadaceae</taxon>
        <taxon>Pseudomonas</taxon>
    </lineage>
</organism>
<evidence type="ECO:0000313" key="7">
    <source>
        <dbReference type="EMBL" id="MZZ17019.1"/>
    </source>
</evidence>
<dbReference type="AlphaFoldDB" id="A0A0C7AGD3"/>
<dbReference type="InterPro" id="IPR058163">
    <property type="entry name" value="LysR-type_TF_proteobact-type"/>
</dbReference>
<dbReference type="EMBL" id="CVVU01000155">
    <property type="protein sequence ID" value="CRO74805.1"/>
    <property type="molecule type" value="Genomic_DNA"/>
</dbReference>
<reference evidence="9 12" key="5">
    <citation type="submission" date="2019-01" db="EMBL/GenBank/DDBJ databases">
        <title>The Pseudomonas aeruginosa pan-genome provides new insights on its population structure, horizontal gene transfer and pathogenicity.</title>
        <authorList>
            <person name="Freschi L."/>
            <person name="Vincent A.T."/>
            <person name="Jeukens J."/>
            <person name="Emond-Rheault J.-G."/>
            <person name="Kukavica-Ibrulj I."/>
            <person name="Dupont M.-J."/>
            <person name="Charette S.J."/>
            <person name="Boyle B."/>
            <person name="Levesque R.C."/>
        </authorList>
    </citation>
    <scope>NUCLEOTIDE SEQUENCE [LARGE SCALE GENOMIC DNA]</scope>
    <source>
        <strain evidence="9 12">PA-W36</strain>
    </source>
</reference>
<keyword evidence="4" id="KW-0804">Transcription</keyword>
<gene>
    <name evidence="6" type="primary">dmlR_13</name>
    <name evidence="8" type="ORF">CAZ10_31020</name>
    <name evidence="7" type="ORF">GUL26_32635</name>
    <name evidence="9" type="ORF">IPC1295_28610</name>
    <name evidence="6" type="ORF">PAERUG_P19_London_7_VIM_2_05_10_02418</name>
</gene>
<dbReference type="InterPro" id="IPR000847">
    <property type="entry name" value="LysR_HTH_N"/>
</dbReference>
<reference evidence="9 12" key="4">
    <citation type="submission" date="2017-08" db="EMBL/GenBank/DDBJ databases">
        <authorList>
            <person name="Feschi L."/>
            <person name="Jeukens J."/>
            <person name="Emond-Rheault J.-G."/>
            <person name="Kukavica-Ibrulj I."/>
            <person name="Boyle B."/>
            <person name="Levesque R.C."/>
        </authorList>
    </citation>
    <scope>NUCLEOTIDE SEQUENCE [LARGE SCALE GENOMIC DNA]</scope>
    <source>
        <strain evidence="9 12">PA-W36</strain>
    </source>
</reference>